<feature type="transmembrane region" description="Helical" evidence="2">
    <location>
        <begin position="285"/>
        <end position="305"/>
    </location>
</feature>
<sequence>MSPSMSKSSHSKSYATDSASQSTTGSIATTTQATSSPLLSEINKKLEVINKRTSKKDEEELALKRKLVPRLAKRAYHLEEGNTWWDDWVQYQKNTHPLFGLCLYHRMHPIRFPQRVIILIGSIAFGFAVTNCVYMGFLGDENAPEAVNTIYDAAGKAADFQKTITHLEIKQSMVFLITVGSFVHSAFDMLIWYLMACFCFRPGGGFRVNKYCQTFGIYIAVLAVILSIVVATFFVVVRLKNDVNRQEDYDASMAEKLAEDLVAGRGEINNDGTTTTTTSTGSYQFSFLIGYAIELVVALFIFYFFTSTVFFSGILGCGRLPILGGRPYELWREQIRNKNNNSNSNNDADENKDRDKSDMEQFAPGLEAYRV</sequence>
<comment type="caution">
    <text evidence="3">The sequence shown here is derived from an EMBL/GenBank/DDBJ whole genome shotgun (WGS) entry which is preliminary data.</text>
</comment>
<evidence type="ECO:0000256" key="2">
    <source>
        <dbReference type="SAM" id="Phobius"/>
    </source>
</evidence>
<keyword evidence="2" id="KW-1133">Transmembrane helix</keyword>
<feature type="transmembrane region" description="Helical" evidence="2">
    <location>
        <begin position="116"/>
        <end position="137"/>
    </location>
</feature>
<feature type="compositionally biased region" description="Basic and acidic residues" evidence="1">
    <location>
        <begin position="349"/>
        <end position="359"/>
    </location>
</feature>
<evidence type="ECO:0000313" key="3">
    <source>
        <dbReference type="EMBL" id="KAL3762195.1"/>
    </source>
</evidence>
<name>A0ABD3MNV4_9STRA</name>
<evidence type="ECO:0008006" key="5">
    <source>
        <dbReference type="Google" id="ProtNLM"/>
    </source>
</evidence>
<protein>
    <recommendedName>
        <fullName evidence="5">Transmembrane protein</fullName>
    </recommendedName>
</protein>
<keyword evidence="2" id="KW-0472">Membrane</keyword>
<dbReference type="EMBL" id="JALLBG020000138">
    <property type="protein sequence ID" value="KAL3762195.1"/>
    <property type="molecule type" value="Genomic_DNA"/>
</dbReference>
<organism evidence="3 4">
    <name type="scientific">Discostella pseudostelligera</name>
    <dbReference type="NCBI Taxonomy" id="259834"/>
    <lineage>
        <taxon>Eukaryota</taxon>
        <taxon>Sar</taxon>
        <taxon>Stramenopiles</taxon>
        <taxon>Ochrophyta</taxon>
        <taxon>Bacillariophyta</taxon>
        <taxon>Coscinodiscophyceae</taxon>
        <taxon>Thalassiosirophycidae</taxon>
        <taxon>Stephanodiscales</taxon>
        <taxon>Stephanodiscaceae</taxon>
        <taxon>Discostella</taxon>
    </lineage>
</organism>
<feature type="region of interest" description="Disordered" evidence="1">
    <location>
        <begin position="1"/>
        <end position="33"/>
    </location>
</feature>
<feature type="transmembrane region" description="Helical" evidence="2">
    <location>
        <begin position="215"/>
        <end position="237"/>
    </location>
</feature>
<feature type="compositionally biased region" description="Low complexity" evidence="1">
    <location>
        <begin position="337"/>
        <end position="346"/>
    </location>
</feature>
<dbReference type="AlphaFoldDB" id="A0ABD3MNV4"/>
<keyword evidence="4" id="KW-1185">Reference proteome</keyword>
<proteinExistence type="predicted"/>
<evidence type="ECO:0000256" key="1">
    <source>
        <dbReference type="SAM" id="MobiDB-lite"/>
    </source>
</evidence>
<feature type="transmembrane region" description="Helical" evidence="2">
    <location>
        <begin position="173"/>
        <end position="194"/>
    </location>
</feature>
<reference evidence="3 4" key="1">
    <citation type="submission" date="2024-10" db="EMBL/GenBank/DDBJ databases">
        <title>Updated reference genomes for cyclostephanoid diatoms.</title>
        <authorList>
            <person name="Roberts W.R."/>
            <person name="Alverson A.J."/>
        </authorList>
    </citation>
    <scope>NUCLEOTIDE SEQUENCE [LARGE SCALE GENOMIC DNA]</scope>
    <source>
        <strain evidence="3 4">AJA232-27</strain>
    </source>
</reference>
<keyword evidence="2" id="KW-0812">Transmembrane</keyword>
<evidence type="ECO:0000313" key="4">
    <source>
        <dbReference type="Proteomes" id="UP001530293"/>
    </source>
</evidence>
<feature type="region of interest" description="Disordered" evidence="1">
    <location>
        <begin position="337"/>
        <end position="371"/>
    </location>
</feature>
<accession>A0ABD3MNV4</accession>
<dbReference type="Proteomes" id="UP001530293">
    <property type="component" value="Unassembled WGS sequence"/>
</dbReference>
<gene>
    <name evidence="3" type="ORF">ACHAWU_004733</name>
</gene>